<feature type="coiled-coil region" evidence="8">
    <location>
        <begin position="36"/>
        <end position="67"/>
    </location>
</feature>
<evidence type="ECO:0000256" key="4">
    <source>
        <dbReference type="ARBA" id="ARBA00022795"/>
    </source>
</evidence>
<evidence type="ECO:0000259" key="9">
    <source>
        <dbReference type="Pfam" id="PF02108"/>
    </source>
</evidence>
<reference evidence="10" key="2">
    <citation type="submission" date="2020-09" db="EMBL/GenBank/DDBJ databases">
        <authorList>
            <person name="Sun Q."/>
            <person name="Ohkuma M."/>
        </authorList>
    </citation>
    <scope>NUCLEOTIDE SEQUENCE</scope>
    <source>
        <strain evidence="10">JCM 15325</strain>
    </source>
</reference>
<comment type="similarity">
    <text evidence="2">Belongs to the FliH family.</text>
</comment>
<comment type="function">
    <text evidence="1">Needed for flagellar regrowth and assembly.</text>
</comment>
<dbReference type="PANTHER" id="PTHR34982:SF1">
    <property type="entry name" value="FLAGELLAR ASSEMBLY PROTEIN FLIH"/>
    <property type="match status" value="1"/>
</dbReference>
<comment type="caution">
    <text evidence="10">The sequence shown here is derived from an EMBL/GenBank/DDBJ whole genome shotgun (WGS) entry which is preliminary data.</text>
</comment>
<name>A0A917RZ11_9BACL</name>
<proteinExistence type="inferred from homology"/>
<feature type="domain" description="Flagellar assembly protein FliH/Type III secretion system HrpE" evidence="9">
    <location>
        <begin position="114"/>
        <end position="237"/>
    </location>
</feature>
<organism evidence="10 11">
    <name type="scientific">Sporolactobacillus putidus</name>
    <dbReference type="NCBI Taxonomy" id="492735"/>
    <lineage>
        <taxon>Bacteria</taxon>
        <taxon>Bacillati</taxon>
        <taxon>Bacillota</taxon>
        <taxon>Bacilli</taxon>
        <taxon>Bacillales</taxon>
        <taxon>Sporolactobacillaceae</taxon>
        <taxon>Sporolactobacillus</taxon>
    </lineage>
</organism>
<evidence type="ECO:0000256" key="3">
    <source>
        <dbReference type="ARBA" id="ARBA00022448"/>
    </source>
</evidence>
<keyword evidence="5" id="KW-0653">Protein transport</keyword>
<keyword evidence="4" id="KW-1005">Bacterial flagellum biogenesis</keyword>
<dbReference type="GO" id="GO:0005829">
    <property type="term" value="C:cytosol"/>
    <property type="evidence" value="ECO:0007669"/>
    <property type="project" value="TreeGrafter"/>
</dbReference>
<protein>
    <recommendedName>
        <fullName evidence="7">Flagellar assembly protein FliH</fullName>
    </recommendedName>
</protein>
<evidence type="ECO:0000256" key="1">
    <source>
        <dbReference type="ARBA" id="ARBA00003041"/>
    </source>
</evidence>
<dbReference type="NCBIfam" id="TIGR03825">
    <property type="entry name" value="FliH_bacil"/>
    <property type="match status" value="1"/>
</dbReference>
<dbReference type="Proteomes" id="UP000654670">
    <property type="component" value="Unassembled WGS sequence"/>
</dbReference>
<evidence type="ECO:0000256" key="7">
    <source>
        <dbReference type="NCBIfam" id="TIGR03825"/>
    </source>
</evidence>
<keyword evidence="6" id="KW-1006">Bacterial flagellum protein export</keyword>
<dbReference type="GO" id="GO:0044781">
    <property type="term" value="P:bacterial-type flagellum organization"/>
    <property type="evidence" value="ECO:0007669"/>
    <property type="project" value="UniProtKB-KW"/>
</dbReference>
<evidence type="ECO:0000256" key="8">
    <source>
        <dbReference type="SAM" id="Coils"/>
    </source>
</evidence>
<sequence>MSNIIKSPETGNDRKVIRLSVAIDPELDALNNEMNRESIERTLEEKIRRAKREAAEILENANRRRLEFDSQIEKDDAEAKRRREEAFRLKEKEGYEEGFRKGTYEGKKSYESRVAQADHLIDQARTAYLSYLEDAEPEILKLSMAVAEKIIGISLALDKDKWFSLVSKAVREVKDQETIKITISPNRFAELNSRKKELDALVQDAKIFIYADGDFAENDCTIETSFGKIVASVDSQLSVIRGKLKELMEEKGK</sequence>
<evidence type="ECO:0000256" key="2">
    <source>
        <dbReference type="ARBA" id="ARBA00006602"/>
    </source>
</evidence>
<reference evidence="10" key="1">
    <citation type="journal article" date="2014" name="Int. J. Syst. Evol. Microbiol.">
        <title>Complete genome sequence of Corynebacterium casei LMG S-19264T (=DSM 44701T), isolated from a smear-ripened cheese.</title>
        <authorList>
            <consortium name="US DOE Joint Genome Institute (JGI-PGF)"/>
            <person name="Walter F."/>
            <person name="Albersmeier A."/>
            <person name="Kalinowski J."/>
            <person name="Ruckert C."/>
        </authorList>
    </citation>
    <scope>NUCLEOTIDE SEQUENCE</scope>
    <source>
        <strain evidence="10">JCM 15325</strain>
    </source>
</reference>
<keyword evidence="8" id="KW-0175">Coiled coil</keyword>
<dbReference type="EMBL" id="BMOK01000002">
    <property type="protein sequence ID" value="GGL44098.1"/>
    <property type="molecule type" value="Genomic_DNA"/>
</dbReference>
<accession>A0A917RZ11</accession>
<dbReference type="GO" id="GO:0015031">
    <property type="term" value="P:protein transport"/>
    <property type="evidence" value="ECO:0007669"/>
    <property type="project" value="UniProtKB-KW"/>
</dbReference>
<keyword evidence="11" id="KW-1185">Reference proteome</keyword>
<evidence type="ECO:0000256" key="6">
    <source>
        <dbReference type="ARBA" id="ARBA00023225"/>
    </source>
</evidence>
<dbReference type="RefSeq" id="WP_188801513.1">
    <property type="nucleotide sequence ID" value="NZ_BMOK01000002.1"/>
</dbReference>
<evidence type="ECO:0000256" key="5">
    <source>
        <dbReference type="ARBA" id="ARBA00022927"/>
    </source>
</evidence>
<dbReference type="InterPro" id="IPR022524">
    <property type="entry name" value="FliH_Bacilli"/>
</dbReference>
<evidence type="ECO:0000313" key="10">
    <source>
        <dbReference type="EMBL" id="GGL44098.1"/>
    </source>
</evidence>
<evidence type="ECO:0000313" key="11">
    <source>
        <dbReference type="Proteomes" id="UP000654670"/>
    </source>
</evidence>
<dbReference type="InterPro" id="IPR051472">
    <property type="entry name" value="T3SS_Stator/FliH"/>
</dbReference>
<dbReference type="InterPro" id="IPR018035">
    <property type="entry name" value="Flagellar_FliH/T3SS_HrpE"/>
</dbReference>
<keyword evidence="3" id="KW-0813">Transport</keyword>
<gene>
    <name evidence="10" type="ORF">GCM10007968_05100</name>
</gene>
<dbReference type="AlphaFoldDB" id="A0A917RZ11"/>
<dbReference type="Pfam" id="PF02108">
    <property type="entry name" value="FliH"/>
    <property type="match status" value="1"/>
</dbReference>
<dbReference type="PANTHER" id="PTHR34982">
    <property type="entry name" value="YOP PROTEINS TRANSLOCATION PROTEIN L"/>
    <property type="match status" value="1"/>
</dbReference>